<organism evidence="1 2">
    <name type="scientific">Tagetes erecta</name>
    <name type="common">African marigold</name>
    <dbReference type="NCBI Taxonomy" id="13708"/>
    <lineage>
        <taxon>Eukaryota</taxon>
        <taxon>Viridiplantae</taxon>
        <taxon>Streptophyta</taxon>
        <taxon>Embryophyta</taxon>
        <taxon>Tracheophyta</taxon>
        <taxon>Spermatophyta</taxon>
        <taxon>Magnoliopsida</taxon>
        <taxon>eudicotyledons</taxon>
        <taxon>Gunneridae</taxon>
        <taxon>Pentapetalae</taxon>
        <taxon>asterids</taxon>
        <taxon>campanulids</taxon>
        <taxon>Asterales</taxon>
        <taxon>Asteraceae</taxon>
        <taxon>Asteroideae</taxon>
        <taxon>Heliantheae alliance</taxon>
        <taxon>Tageteae</taxon>
        <taxon>Tagetes</taxon>
    </lineage>
</organism>
<keyword evidence="2" id="KW-1185">Reference proteome</keyword>
<accession>A0AAD8P3Q2</accession>
<sequence>MLGKVEYTGSRSDPALANSIRKLATNPSSSHVTAVPSYPASRQPYNTFHYSCKLFFSLTIISTPNFNRFNPLQVSVDSNRIESNWVWFSSVQFSSVWFSLVCYTN</sequence>
<protein>
    <submittedName>
        <fullName evidence="1">Uncharacterized protein</fullName>
    </submittedName>
</protein>
<evidence type="ECO:0000313" key="1">
    <source>
        <dbReference type="EMBL" id="KAK1430831.1"/>
    </source>
</evidence>
<proteinExistence type="predicted"/>
<comment type="caution">
    <text evidence="1">The sequence shown here is derived from an EMBL/GenBank/DDBJ whole genome shotgun (WGS) entry which is preliminary data.</text>
</comment>
<evidence type="ECO:0000313" key="2">
    <source>
        <dbReference type="Proteomes" id="UP001229421"/>
    </source>
</evidence>
<gene>
    <name evidence="1" type="ORF">QVD17_13869</name>
</gene>
<dbReference type="EMBL" id="JAUHHV010000003">
    <property type="protein sequence ID" value="KAK1430831.1"/>
    <property type="molecule type" value="Genomic_DNA"/>
</dbReference>
<reference evidence="1" key="1">
    <citation type="journal article" date="2023" name="bioRxiv">
        <title>Improved chromosome-level genome assembly for marigold (Tagetes erecta).</title>
        <authorList>
            <person name="Jiang F."/>
            <person name="Yuan L."/>
            <person name="Wang S."/>
            <person name="Wang H."/>
            <person name="Xu D."/>
            <person name="Wang A."/>
            <person name="Fan W."/>
        </authorList>
    </citation>
    <scope>NUCLEOTIDE SEQUENCE</scope>
    <source>
        <strain evidence="1">WSJ</strain>
        <tissue evidence="1">Leaf</tissue>
    </source>
</reference>
<dbReference type="Proteomes" id="UP001229421">
    <property type="component" value="Unassembled WGS sequence"/>
</dbReference>
<name>A0AAD8P3Q2_TARER</name>
<dbReference type="AlphaFoldDB" id="A0AAD8P3Q2"/>